<dbReference type="GO" id="GO:0004525">
    <property type="term" value="F:ribonuclease III activity"/>
    <property type="evidence" value="ECO:0007669"/>
    <property type="project" value="InterPro"/>
</dbReference>
<dbReference type="Gene3D" id="3.30.160.20">
    <property type="match status" value="1"/>
</dbReference>
<dbReference type="SMART" id="SM00358">
    <property type="entry name" value="DSRM"/>
    <property type="match status" value="1"/>
</dbReference>
<dbReference type="Pfam" id="PF00035">
    <property type="entry name" value="dsrm"/>
    <property type="match status" value="1"/>
</dbReference>
<name>A0A1V0SDK0_9VIRU</name>
<dbReference type="InterPro" id="IPR000999">
    <property type="entry name" value="RNase_III_dom"/>
</dbReference>
<evidence type="ECO:0000259" key="7">
    <source>
        <dbReference type="PROSITE" id="PS50137"/>
    </source>
</evidence>
<dbReference type="InterPro" id="IPR036389">
    <property type="entry name" value="RNase_III_sf"/>
</dbReference>
<dbReference type="HAMAP" id="MF_00104">
    <property type="entry name" value="RNase_III"/>
    <property type="match status" value="1"/>
</dbReference>
<organism evidence="9">
    <name type="scientific">Indivirus ILV1</name>
    <dbReference type="NCBI Taxonomy" id="1977633"/>
    <lineage>
        <taxon>Viruses</taxon>
        <taxon>Varidnaviria</taxon>
        <taxon>Bamfordvirae</taxon>
        <taxon>Nucleocytoviricota</taxon>
        <taxon>Megaviricetes</taxon>
        <taxon>Imitervirales</taxon>
        <taxon>Mimiviridae</taxon>
        <taxon>Klosneuvirinae</taxon>
        <taxon>Indivirus</taxon>
    </lineage>
</organism>
<dbReference type="PROSITE" id="PS00517">
    <property type="entry name" value="RNASE_3_1"/>
    <property type="match status" value="1"/>
</dbReference>
<dbReference type="PROSITE" id="PS50142">
    <property type="entry name" value="RNASE_3_2"/>
    <property type="match status" value="1"/>
</dbReference>
<keyword evidence="2" id="KW-0540">Nuclease</keyword>
<dbReference type="CDD" id="cd00593">
    <property type="entry name" value="RIBOc"/>
    <property type="match status" value="1"/>
</dbReference>
<dbReference type="InterPro" id="IPR011907">
    <property type="entry name" value="RNase_III"/>
</dbReference>
<dbReference type="SUPFAM" id="SSF54768">
    <property type="entry name" value="dsRNA-binding domain-like"/>
    <property type="match status" value="1"/>
</dbReference>
<dbReference type="PROSITE" id="PS50137">
    <property type="entry name" value="DS_RBD"/>
    <property type="match status" value="1"/>
</dbReference>
<evidence type="ECO:0000313" key="9">
    <source>
        <dbReference type="EMBL" id="ARF09787.1"/>
    </source>
</evidence>
<dbReference type="Gene3D" id="1.10.1520.10">
    <property type="entry name" value="Ribonuclease III domain"/>
    <property type="match status" value="1"/>
</dbReference>
<keyword evidence="4" id="KW-0378">Hydrolase</keyword>
<evidence type="ECO:0000256" key="3">
    <source>
        <dbReference type="ARBA" id="ARBA00022759"/>
    </source>
</evidence>
<dbReference type="GO" id="GO:0010468">
    <property type="term" value="P:regulation of gene expression"/>
    <property type="evidence" value="ECO:0007669"/>
    <property type="project" value="TreeGrafter"/>
</dbReference>
<dbReference type="SMART" id="SM00535">
    <property type="entry name" value="RIBOc"/>
    <property type="match status" value="1"/>
</dbReference>
<protein>
    <submittedName>
        <fullName evidence="9">Ribonuclease III</fullName>
    </submittedName>
</protein>
<dbReference type="InterPro" id="IPR014720">
    <property type="entry name" value="dsRBD_dom"/>
</dbReference>
<feature type="domain" description="DRBM" evidence="7">
    <location>
        <begin position="211"/>
        <end position="286"/>
    </location>
</feature>
<evidence type="ECO:0000256" key="4">
    <source>
        <dbReference type="ARBA" id="ARBA00022801"/>
    </source>
</evidence>
<evidence type="ECO:0000256" key="6">
    <source>
        <dbReference type="PROSITE-ProRule" id="PRU00266"/>
    </source>
</evidence>
<dbReference type="SUPFAM" id="SSF69065">
    <property type="entry name" value="RNase III domain-like"/>
    <property type="match status" value="1"/>
</dbReference>
<gene>
    <name evidence="9" type="ORF">Indivirus_3_36</name>
</gene>
<feature type="domain" description="RNase III" evidence="8">
    <location>
        <begin position="48"/>
        <end position="184"/>
    </location>
</feature>
<dbReference type="GO" id="GO:0003725">
    <property type="term" value="F:double-stranded RNA binding"/>
    <property type="evidence" value="ECO:0007669"/>
    <property type="project" value="TreeGrafter"/>
</dbReference>
<evidence type="ECO:0000256" key="5">
    <source>
        <dbReference type="ARBA" id="ARBA00022884"/>
    </source>
</evidence>
<proteinExistence type="inferred from homology"/>
<accession>A0A1V0SDK0</accession>
<dbReference type="GO" id="GO:0006364">
    <property type="term" value="P:rRNA processing"/>
    <property type="evidence" value="ECO:0007669"/>
    <property type="project" value="InterPro"/>
</dbReference>
<reference evidence="9" key="1">
    <citation type="journal article" date="2017" name="Science">
        <title>Giant viruses with an expanded complement of translation system components.</title>
        <authorList>
            <person name="Schulz F."/>
            <person name="Yutin N."/>
            <person name="Ivanova N.N."/>
            <person name="Ortega D.R."/>
            <person name="Lee T.K."/>
            <person name="Vierheilig J."/>
            <person name="Daims H."/>
            <person name="Horn M."/>
            <person name="Wagner M."/>
            <person name="Jensen G.J."/>
            <person name="Kyrpides N.C."/>
            <person name="Koonin E.V."/>
            <person name="Woyke T."/>
        </authorList>
    </citation>
    <scope>NUCLEOTIDE SEQUENCE</scope>
    <source>
        <strain evidence="9">ILV1</strain>
    </source>
</reference>
<dbReference type="PANTHER" id="PTHR11207">
    <property type="entry name" value="RIBONUCLEASE III"/>
    <property type="match status" value="1"/>
</dbReference>
<keyword evidence="3" id="KW-0255">Endonuclease</keyword>
<dbReference type="CDD" id="cd10845">
    <property type="entry name" value="DSRM_RNAse_III_family"/>
    <property type="match status" value="1"/>
</dbReference>
<sequence length="382" mass="44314">MSNDLEYILNEKNKRITKDFIENTLKKHANIDIKIHNIDHFQRAMIHLSYLERNEKFYANNKTKAYQIQSTEIEPIHPENIKNTIPLQEESYERLEFLGDAVLHNILAEYLFKRYDKEDEGFMTKLRTKIENGDTLSILSQIIGLSEYVVISRYVELNGGRQSNKSLLEDAFEAFIGALYLEAGYEICNKFVTRLIEKEIDLAQMLHTVTNFKEKLLQFFHLKKYQDPVYGTLDISGPENAKKYTIYVKCRKTPQDEGEIVGIGVSSSKKDGEQAAAKACLIKFNVYKEEGEEEYEEVEEMSEDDGNIKNVISDDEVEEMSEDENTKKVIDDKIKEISNEETKTFSCPSCKNIFVDMNKYVKHISTMSCEKKNENLPSFMIN</sequence>
<evidence type="ECO:0000256" key="1">
    <source>
        <dbReference type="ARBA" id="ARBA00010183"/>
    </source>
</evidence>
<dbReference type="Pfam" id="PF14622">
    <property type="entry name" value="Ribonucleas_3_3"/>
    <property type="match status" value="1"/>
</dbReference>
<evidence type="ECO:0000259" key="8">
    <source>
        <dbReference type="PROSITE" id="PS50142"/>
    </source>
</evidence>
<comment type="similarity">
    <text evidence="1">Belongs to the ribonuclease III family.</text>
</comment>
<dbReference type="PANTHER" id="PTHR11207:SF0">
    <property type="entry name" value="RIBONUCLEASE 3"/>
    <property type="match status" value="1"/>
</dbReference>
<evidence type="ECO:0000256" key="2">
    <source>
        <dbReference type="ARBA" id="ARBA00022722"/>
    </source>
</evidence>
<keyword evidence="5 6" id="KW-0694">RNA-binding</keyword>
<dbReference type="EMBL" id="KY684087">
    <property type="protein sequence ID" value="ARF09787.1"/>
    <property type="molecule type" value="Genomic_DNA"/>
</dbReference>